<dbReference type="InterPro" id="IPR038740">
    <property type="entry name" value="BioF2-like_GNAT_dom"/>
</dbReference>
<dbReference type="Gene3D" id="3.40.630.30">
    <property type="match status" value="1"/>
</dbReference>
<accession>A0A399J839</accession>
<protein>
    <submittedName>
        <fullName evidence="2">GNAT family N-acetyltransferase</fullName>
    </submittedName>
</protein>
<dbReference type="PANTHER" id="PTHR36174">
    <property type="entry name" value="LIPID II:GLYCINE GLYCYLTRANSFERASE"/>
    <property type="match status" value="1"/>
</dbReference>
<dbReference type="InterPro" id="IPR016181">
    <property type="entry name" value="Acyl_CoA_acyltransferase"/>
</dbReference>
<dbReference type="AlphaFoldDB" id="A0A399J839"/>
<gene>
    <name evidence="2" type="ORF">DL237_01350</name>
</gene>
<feature type="domain" description="BioF2-like acetyltransferase" evidence="1">
    <location>
        <begin position="167"/>
        <end position="251"/>
    </location>
</feature>
<keyword evidence="3" id="KW-1185">Reference proteome</keyword>
<comment type="caution">
    <text evidence="2">The sequence shown here is derived from an EMBL/GenBank/DDBJ whole genome shotgun (WGS) entry which is preliminary data.</text>
</comment>
<sequence>MKADGFAGFETTKEAAVARPAADAVRLQQHPFYATTLAALGAQVGVLEDDGTTLVVERRIGPLWLSWLPAPRRLPDFTKLHRITLLSARDMSMDAALRGTGAIPVMTPQTHAVLDLARPDDLRRSGMHQKWRNRLSSGERKSLTVTHSRFGAAPGHWLLPLDRAQRQQRGYRALPHSFALSWPDSRLFVARSRGTPIAALLLLLHHPGATYHIGWSGWEGRAASAQNLLIWQASCWLNARGFTQLDLGVVDTVRSAGLARFKLGTGARCEQSGHTWLYSRATAPLGRLIG</sequence>
<dbReference type="SUPFAM" id="SSF55729">
    <property type="entry name" value="Acyl-CoA N-acyltransferases (Nat)"/>
    <property type="match status" value="1"/>
</dbReference>
<evidence type="ECO:0000313" key="3">
    <source>
        <dbReference type="Proteomes" id="UP000265848"/>
    </source>
</evidence>
<dbReference type="PANTHER" id="PTHR36174:SF1">
    <property type="entry name" value="LIPID II:GLYCINE GLYCYLTRANSFERASE"/>
    <property type="match status" value="1"/>
</dbReference>
<proteinExistence type="predicted"/>
<organism evidence="2 3">
    <name type="scientific">Pseudooceanicola sediminis</name>
    <dbReference type="NCBI Taxonomy" id="2211117"/>
    <lineage>
        <taxon>Bacteria</taxon>
        <taxon>Pseudomonadati</taxon>
        <taxon>Pseudomonadota</taxon>
        <taxon>Alphaproteobacteria</taxon>
        <taxon>Rhodobacterales</taxon>
        <taxon>Paracoccaceae</taxon>
        <taxon>Pseudooceanicola</taxon>
    </lineage>
</organism>
<dbReference type="GO" id="GO:0016740">
    <property type="term" value="F:transferase activity"/>
    <property type="evidence" value="ECO:0007669"/>
    <property type="project" value="UniProtKB-KW"/>
</dbReference>
<evidence type="ECO:0000313" key="2">
    <source>
        <dbReference type="EMBL" id="RII40687.1"/>
    </source>
</evidence>
<dbReference type="InterPro" id="IPR050644">
    <property type="entry name" value="PG_Glycine_Bridge_Synth"/>
</dbReference>
<dbReference type="EMBL" id="QWJJ01000001">
    <property type="protein sequence ID" value="RII40687.1"/>
    <property type="molecule type" value="Genomic_DNA"/>
</dbReference>
<keyword evidence="2" id="KW-0808">Transferase</keyword>
<dbReference type="Pfam" id="PF13480">
    <property type="entry name" value="Acetyltransf_6"/>
    <property type="match status" value="1"/>
</dbReference>
<name>A0A399J839_9RHOB</name>
<reference evidence="2 3" key="1">
    <citation type="submission" date="2018-08" db="EMBL/GenBank/DDBJ databases">
        <title>Pseudooceanicola sediminis CY03 in the family Rhodobacteracea.</title>
        <authorList>
            <person name="Zhang Y.-J."/>
        </authorList>
    </citation>
    <scope>NUCLEOTIDE SEQUENCE [LARGE SCALE GENOMIC DNA]</scope>
    <source>
        <strain evidence="2 3">CY03</strain>
    </source>
</reference>
<evidence type="ECO:0000259" key="1">
    <source>
        <dbReference type="Pfam" id="PF13480"/>
    </source>
</evidence>
<dbReference type="Proteomes" id="UP000265848">
    <property type="component" value="Unassembled WGS sequence"/>
</dbReference>